<feature type="transmembrane region" description="Helical" evidence="2">
    <location>
        <begin position="268"/>
        <end position="288"/>
    </location>
</feature>
<reference evidence="3 4" key="1">
    <citation type="journal article" date="2012" name="Microbiology">
        <title>Extensive variation in surface lipoprotein gene content and genomic changes associated with virulence during evolution of a novel North American house finch epizootic strain of Mycoplasma gallisepticum.</title>
        <authorList>
            <person name="Tulman E.R."/>
            <person name="Liao X."/>
            <person name="Szczepanek S.M."/>
            <person name="Ley D.H."/>
            <person name="Kutish G.F."/>
            <person name="Geary S.J."/>
        </authorList>
    </citation>
    <scope>NUCLEOTIDE SEQUENCE [LARGE SCALE GENOMIC DNA]</scope>
    <source>
        <strain evidence="4">House finch-associated</strain>
    </source>
</reference>
<feature type="transmembrane region" description="Helical" evidence="2">
    <location>
        <begin position="384"/>
        <end position="400"/>
    </location>
</feature>
<protein>
    <recommendedName>
        <fullName evidence="5">Transmembrane protein</fullName>
    </recommendedName>
</protein>
<dbReference type="PATRIC" id="fig|1159201.4.peg.1331"/>
<feature type="transmembrane region" description="Helical" evidence="2">
    <location>
        <begin position="309"/>
        <end position="332"/>
    </location>
</feature>
<feature type="transmembrane region" description="Helical" evidence="2">
    <location>
        <begin position="485"/>
        <end position="512"/>
    </location>
</feature>
<feature type="transmembrane region" description="Helical" evidence="2">
    <location>
        <begin position="212"/>
        <end position="233"/>
    </location>
</feature>
<dbReference type="NCBIfam" id="NF045937">
    <property type="entry name" value="MSC_0624_12TM"/>
    <property type="match status" value="1"/>
</dbReference>
<feature type="transmembrane region" description="Helical" evidence="2">
    <location>
        <begin position="43"/>
        <end position="62"/>
    </location>
</feature>
<gene>
    <name evidence="3" type="ORF">HFMG01WIA_4877</name>
</gene>
<feature type="transmembrane region" description="Helical" evidence="2">
    <location>
        <begin position="412"/>
        <end position="432"/>
    </location>
</feature>
<feature type="transmembrane region" description="Helical" evidence="2">
    <location>
        <begin position="109"/>
        <end position="132"/>
    </location>
</feature>
<evidence type="ECO:0000256" key="1">
    <source>
        <dbReference type="SAM" id="MobiDB-lite"/>
    </source>
</evidence>
<organism evidence="3 4">
    <name type="scientific">Mycoplasmoides gallisepticum WI01_2001.043-13-2P</name>
    <dbReference type="NCBI Taxonomy" id="1159201"/>
    <lineage>
        <taxon>Bacteria</taxon>
        <taxon>Bacillati</taxon>
        <taxon>Mycoplasmatota</taxon>
        <taxon>Mycoplasmoidales</taxon>
        <taxon>Mycoplasmoidaceae</taxon>
        <taxon>Mycoplasmoides</taxon>
    </lineage>
</organism>
<feature type="transmembrane region" description="Helical" evidence="2">
    <location>
        <begin position="173"/>
        <end position="200"/>
    </location>
</feature>
<accession>J3YTJ1</accession>
<evidence type="ECO:0000313" key="4">
    <source>
        <dbReference type="Proteomes" id="UP000003940"/>
    </source>
</evidence>
<evidence type="ECO:0008006" key="5">
    <source>
        <dbReference type="Google" id="ProtNLM"/>
    </source>
</evidence>
<sequence>MSVKKLSINLDKFKRLFKIPNNNIFYELKSEVVSIKQNAKLVLFYRLLIFSILFSFSVGFIMEPARLFLVNLIPQRDAAGNMMQQAAIDPNRFPITALFQFQNPTFQSINFYILLRLIGLYLVFITSLWWNYQNISSINHRIKRYWIWFIIYISLSIISGALLLGWTNNQSSLVTVLGICSLNVILVVLNYTYWLISYFLNKKIQPISNKNLFIILISYSAKVISWIILFIFLDQLIKGGQDDLIIFNNNKVIDFINSLTTGLSPARVVLLFVLITLSISLFILSNLYTLLNLKLFFVKLINDDLKNKAYGTIGFSFIILTTLVFGIIRVLAEGKYPDNSLINTNNVDLVTNWFWILGTLLFLTYWLIYFFVIRRNKTPVINNIYHSGSLLLIWSTFIASDFNRTNFDTANGYISLLIITLITLFVILTYIVSANKQSAGIIISLSLVSVFIVASVFLITFNNTLINNQNFSLKSLNSDLSINQILYALLAIILSLNFIYVVLSIYFIYFFINKNKIFNFKKIKIVQHQEETNQKDSGQTNQELNNQSGVNS</sequence>
<proteinExistence type="predicted"/>
<name>J3YTJ1_MYCGL</name>
<dbReference type="AlphaFoldDB" id="J3YTJ1"/>
<feature type="transmembrane region" description="Helical" evidence="2">
    <location>
        <begin position="352"/>
        <end position="372"/>
    </location>
</feature>
<feature type="transmembrane region" description="Helical" evidence="2">
    <location>
        <begin position="144"/>
        <end position="167"/>
    </location>
</feature>
<dbReference type="EMBL" id="CP003510">
    <property type="protein sequence ID" value="AFP79266.1"/>
    <property type="molecule type" value="Genomic_DNA"/>
</dbReference>
<feature type="compositionally biased region" description="Polar residues" evidence="1">
    <location>
        <begin position="535"/>
        <end position="552"/>
    </location>
</feature>
<dbReference type="Proteomes" id="UP000003940">
    <property type="component" value="Chromosome"/>
</dbReference>
<dbReference type="HOGENOM" id="CLU_493331_0_0_14"/>
<evidence type="ECO:0000256" key="2">
    <source>
        <dbReference type="SAM" id="Phobius"/>
    </source>
</evidence>
<keyword evidence="2" id="KW-1133">Transmembrane helix</keyword>
<feature type="region of interest" description="Disordered" evidence="1">
    <location>
        <begin position="532"/>
        <end position="552"/>
    </location>
</feature>
<dbReference type="KEGG" id="mgw:HFMG01WIA_4877"/>
<evidence type="ECO:0000313" key="3">
    <source>
        <dbReference type="EMBL" id="AFP79266.1"/>
    </source>
</evidence>
<keyword evidence="2" id="KW-0472">Membrane</keyword>
<keyword evidence="2" id="KW-0812">Transmembrane</keyword>
<feature type="transmembrane region" description="Helical" evidence="2">
    <location>
        <begin position="439"/>
        <end position="465"/>
    </location>
</feature>